<dbReference type="CDD" id="cd01949">
    <property type="entry name" value="GGDEF"/>
    <property type="match status" value="1"/>
</dbReference>
<keyword evidence="3" id="KW-0175">Coiled coil</keyword>
<name>A0A0J7XHU9_9SPHN</name>
<sequence>MTAGLAVTQEWLDEITAADETIDKHDGIQHLMARLETTLESFSKNANATRSATADYTDELEQHVAELDQVQGTGQILSSLADLAKAMLERTRKLETDMRRSEEEAKALRRSLEQARREAEIDHMTGLPNRRAFETVLEREYRDARASFDPLTVAFCDIDHFKRINDTHGHDAGDRVIRLIAEMLATISDDNCHVARHGGEEFVMLFRGVSLSEAHKKLDGLREQMAERRLRNRKTDEPLGQITFSAGIADVFDFPDPRAALKAADEALYAAKQGGRNQVIIAPKGGAQAA</sequence>
<dbReference type="InterPro" id="IPR000160">
    <property type="entry name" value="GGDEF_dom"/>
</dbReference>
<dbReference type="GO" id="GO:0005886">
    <property type="term" value="C:plasma membrane"/>
    <property type="evidence" value="ECO:0007669"/>
    <property type="project" value="TreeGrafter"/>
</dbReference>
<feature type="domain" description="GGDEF" evidence="4">
    <location>
        <begin position="149"/>
        <end position="284"/>
    </location>
</feature>
<feature type="coiled-coil region" evidence="3">
    <location>
        <begin position="84"/>
        <end position="122"/>
    </location>
</feature>
<dbReference type="PANTHER" id="PTHR45138:SF9">
    <property type="entry name" value="DIGUANYLATE CYCLASE DGCM-RELATED"/>
    <property type="match status" value="1"/>
</dbReference>
<dbReference type="InterPro" id="IPR043128">
    <property type="entry name" value="Rev_trsase/Diguanyl_cyclase"/>
</dbReference>
<dbReference type="GO" id="GO:1902201">
    <property type="term" value="P:negative regulation of bacterial-type flagellum-dependent cell motility"/>
    <property type="evidence" value="ECO:0007669"/>
    <property type="project" value="TreeGrafter"/>
</dbReference>
<dbReference type="SUPFAM" id="SSF55073">
    <property type="entry name" value="Nucleotide cyclase"/>
    <property type="match status" value="1"/>
</dbReference>
<evidence type="ECO:0000256" key="3">
    <source>
        <dbReference type="SAM" id="Coils"/>
    </source>
</evidence>
<dbReference type="InterPro" id="IPR050469">
    <property type="entry name" value="Diguanylate_Cyclase"/>
</dbReference>
<evidence type="ECO:0000259" key="4">
    <source>
        <dbReference type="PROSITE" id="PS50887"/>
    </source>
</evidence>
<comment type="caution">
    <text evidence="5">The sequence shown here is derived from an EMBL/GenBank/DDBJ whole genome shotgun (WGS) entry which is preliminary data.</text>
</comment>
<evidence type="ECO:0000313" key="5">
    <source>
        <dbReference type="EMBL" id="KMS51224.1"/>
    </source>
</evidence>
<protein>
    <recommendedName>
        <fullName evidence="1">diguanylate cyclase</fullName>
        <ecNumber evidence="1">2.7.7.65</ecNumber>
    </recommendedName>
</protein>
<gene>
    <name evidence="5" type="ORF">V473_11390</name>
</gene>
<dbReference type="AlphaFoldDB" id="A0A0J7XHU9"/>
<dbReference type="FunFam" id="3.30.70.270:FF:000001">
    <property type="entry name" value="Diguanylate cyclase domain protein"/>
    <property type="match status" value="1"/>
</dbReference>
<dbReference type="EC" id="2.7.7.65" evidence="1"/>
<dbReference type="EMBL" id="JACT01000010">
    <property type="protein sequence ID" value="KMS51224.1"/>
    <property type="molecule type" value="Genomic_DNA"/>
</dbReference>
<proteinExistence type="predicted"/>
<evidence type="ECO:0000313" key="6">
    <source>
        <dbReference type="Proteomes" id="UP000052232"/>
    </source>
</evidence>
<dbReference type="STRING" id="1420583.V473_11390"/>
<dbReference type="InterPro" id="IPR029787">
    <property type="entry name" value="Nucleotide_cyclase"/>
</dbReference>
<dbReference type="Proteomes" id="UP000052232">
    <property type="component" value="Unassembled WGS sequence"/>
</dbReference>
<dbReference type="Gene3D" id="3.30.70.270">
    <property type="match status" value="1"/>
</dbReference>
<accession>A0A0J7XHU9</accession>
<dbReference type="SMART" id="SM00267">
    <property type="entry name" value="GGDEF"/>
    <property type="match status" value="1"/>
</dbReference>
<evidence type="ECO:0000256" key="2">
    <source>
        <dbReference type="ARBA" id="ARBA00034247"/>
    </source>
</evidence>
<dbReference type="PATRIC" id="fig|1420583.3.peg.4574"/>
<dbReference type="GO" id="GO:0043709">
    <property type="term" value="P:cell adhesion involved in single-species biofilm formation"/>
    <property type="evidence" value="ECO:0007669"/>
    <property type="project" value="TreeGrafter"/>
</dbReference>
<dbReference type="GO" id="GO:0052621">
    <property type="term" value="F:diguanylate cyclase activity"/>
    <property type="evidence" value="ECO:0007669"/>
    <property type="project" value="UniProtKB-EC"/>
</dbReference>
<dbReference type="NCBIfam" id="TIGR00254">
    <property type="entry name" value="GGDEF"/>
    <property type="match status" value="1"/>
</dbReference>
<dbReference type="PANTHER" id="PTHR45138">
    <property type="entry name" value="REGULATORY COMPONENTS OF SENSORY TRANSDUCTION SYSTEM"/>
    <property type="match status" value="1"/>
</dbReference>
<organism evidence="5 6">
    <name type="scientific">Sphingobium cupriresistens LL01</name>
    <dbReference type="NCBI Taxonomy" id="1420583"/>
    <lineage>
        <taxon>Bacteria</taxon>
        <taxon>Pseudomonadati</taxon>
        <taxon>Pseudomonadota</taxon>
        <taxon>Alphaproteobacteria</taxon>
        <taxon>Sphingomonadales</taxon>
        <taxon>Sphingomonadaceae</taxon>
        <taxon>Sphingobium</taxon>
    </lineage>
</organism>
<comment type="catalytic activity">
    <reaction evidence="2">
        <text>2 GTP = 3',3'-c-di-GMP + 2 diphosphate</text>
        <dbReference type="Rhea" id="RHEA:24898"/>
        <dbReference type="ChEBI" id="CHEBI:33019"/>
        <dbReference type="ChEBI" id="CHEBI:37565"/>
        <dbReference type="ChEBI" id="CHEBI:58805"/>
        <dbReference type="EC" id="2.7.7.65"/>
    </reaction>
</comment>
<evidence type="ECO:0000256" key="1">
    <source>
        <dbReference type="ARBA" id="ARBA00012528"/>
    </source>
</evidence>
<dbReference type="Pfam" id="PF00990">
    <property type="entry name" value="GGDEF"/>
    <property type="match status" value="1"/>
</dbReference>
<keyword evidence="6" id="KW-1185">Reference proteome</keyword>
<reference evidence="5 6" key="1">
    <citation type="journal article" date="2015" name="G3 (Bethesda)">
        <title>Insights into Ongoing Evolution of the Hexachlorocyclohexane Catabolic Pathway from Comparative Genomics of Ten Sphingomonadaceae Strains.</title>
        <authorList>
            <person name="Pearce S.L."/>
            <person name="Oakeshott J.G."/>
            <person name="Pandey G."/>
        </authorList>
    </citation>
    <scope>NUCLEOTIDE SEQUENCE [LARGE SCALE GENOMIC DNA]</scope>
    <source>
        <strain evidence="5 6">LL01</strain>
    </source>
</reference>
<dbReference type="PROSITE" id="PS50887">
    <property type="entry name" value="GGDEF"/>
    <property type="match status" value="1"/>
</dbReference>